<gene>
    <name evidence="2" type="ORF">E2C01_090084</name>
</gene>
<dbReference type="Proteomes" id="UP000324222">
    <property type="component" value="Unassembled WGS sequence"/>
</dbReference>
<evidence type="ECO:0000313" key="3">
    <source>
        <dbReference type="Proteomes" id="UP000324222"/>
    </source>
</evidence>
<keyword evidence="1" id="KW-0472">Membrane</keyword>
<dbReference type="EMBL" id="VSRR010100189">
    <property type="protein sequence ID" value="MPC94894.1"/>
    <property type="molecule type" value="Genomic_DNA"/>
</dbReference>
<feature type="transmembrane region" description="Helical" evidence="1">
    <location>
        <begin position="17"/>
        <end position="50"/>
    </location>
</feature>
<organism evidence="2 3">
    <name type="scientific">Portunus trituberculatus</name>
    <name type="common">Swimming crab</name>
    <name type="synonym">Neptunus trituberculatus</name>
    <dbReference type="NCBI Taxonomy" id="210409"/>
    <lineage>
        <taxon>Eukaryota</taxon>
        <taxon>Metazoa</taxon>
        <taxon>Ecdysozoa</taxon>
        <taxon>Arthropoda</taxon>
        <taxon>Crustacea</taxon>
        <taxon>Multicrustacea</taxon>
        <taxon>Malacostraca</taxon>
        <taxon>Eumalacostraca</taxon>
        <taxon>Eucarida</taxon>
        <taxon>Decapoda</taxon>
        <taxon>Pleocyemata</taxon>
        <taxon>Brachyura</taxon>
        <taxon>Eubrachyura</taxon>
        <taxon>Portunoidea</taxon>
        <taxon>Portunidae</taxon>
        <taxon>Portuninae</taxon>
        <taxon>Portunus</taxon>
    </lineage>
</organism>
<name>A0A5B7JR99_PORTR</name>
<sequence length="134" mass="13940">MREGCSAVPPLLVTSPLFAAITLLVAVVVVVVVVCGEIVPSVVVMVVWLWRPVRACGSSIGSKCVVAPGITTTTTTATTTTTTPSFTLRTELAVISLSNTHHCLRLCVTCRALPGRPIAPGACWGAGWRVLGRG</sequence>
<evidence type="ECO:0000256" key="1">
    <source>
        <dbReference type="SAM" id="Phobius"/>
    </source>
</evidence>
<keyword evidence="1" id="KW-0812">Transmembrane</keyword>
<proteinExistence type="predicted"/>
<accession>A0A5B7JR99</accession>
<comment type="caution">
    <text evidence="2">The sequence shown here is derived from an EMBL/GenBank/DDBJ whole genome shotgun (WGS) entry which is preliminary data.</text>
</comment>
<keyword evidence="3" id="KW-1185">Reference proteome</keyword>
<dbReference type="AlphaFoldDB" id="A0A5B7JR99"/>
<protein>
    <submittedName>
        <fullName evidence="2">Uncharacterized protein</fullName>
    </submittedName>
</protein>
<keyword evidence="1" id="KW-1133">Transmembrane helix</keyword>
<evidence type="ECO:0000313" key="2">
    <source>
        <dbReference type="EMBL" id="MPC94894.1"/>
    </source>
</evidence>
<reference evidence="2 3" key="1">
    <citation type="submission" date="2019-05" db="EMBL/GenBank/DDBJ databases">
        <title>Another draft genome of Portunus trituberculatus and its Hox gene families provides insights of decapod evolution.</title>
        <authorList>
            <person name="Jeong J.-H."/>
            <person name="Song I."/>
            <person name="Kim S."/>
            <person name="Choi T."/>
            <person name="Kim D."/>
            <person name="Ryu S."/>
            <person name="Kim W."/>
        </authorList>
    </citation>
    <scope>NUCLEOTIDE SEQUENCE [LARGE SCALE GENOMIC DNA]</scope>
    <source>
        <tissue evidence="2">Muscle</tissue>
    </source>
</reference>